<feature type="compositionally biased region" description="Basic and acidic residues" evidence="1">
    <location>
        <begin position="19"/>
        <end position="31"/>
    </location>
</feature>
<reference evidence="2 3" key="1">
    <citation type="submission" date="2019-06" db="EMBL/GenBank/DDBJ databases">
        <title>Genomic Encyclopedia of Type Strains, Phase IV (KMG-V): Genome sequencing to study the core and pangenomes of soil and plant-associated prokaryotes.</title>
        <authorList>
            <person name="Whitman W."/>
        </authorList>
    </citation>
    <scope>NUCLEOTIDE SEQUENCE [LARGE SCALE GENOMIC DNA]</scope>
    <source>
        <strain evidence="2 3">BR 10355</strain>
    </source>
</reference>
<comment type="caution">
    <text evidence="2">The sequence shown here is derived from an EMBL/GenBank/DDBJ whole genome shotgun (WGS) entry which is preliminary data.</text>
</comment>
<dbReference type="RefSeq" id="WP_076862005.1">
    <property type="nucleotide sequence ID" value="NZ_VITY01000016.1"/>
</dbReference>
<sequence>MSAASSTRREAPVQTGRPGGREILRQQETQEHAERREAVRALLMRPLLTPTTAEAREALRLVRRHSAYLREWFAREAGWPLRVERDYARLWKRPSDTSDPTRGWANFNRRRYAIFCLVCAVLARSEPQITLSALGDQILSLAKDTDLLNRGFILDMADIHDRRNLASACVALGELGVLNAIDGDAESFVKSGQSEDRSRDVLYDVNRGPLASILACVRGPSTWPENDEPRTTVDRISAITAEIQPETDEGRRDVSRHRISRRLLDDPVVYDGTVDEADMQYFINQRGAMANRLALGTGLVVELRSEGIALCDPDGNCSDVAMPADGTDAHVTLLVADHLAHAGGGVPDRLRIERFVAESAERYGRYWRRSAQGEAGARELTAIAIYRLSQLKLITIEGDRIGVLPALSRYKLGDPDIKHRDDNDRLPDVSEEADE</sequence>
<dbReference type="OrthoDB" id="188354at2"/>
<dbReference type="InterPro" id="IPR013494">
    <property type="entry name" value="CHP02678"/>
</dbReference>
<dbReference type="Pfam" id="PF09661">
    <property type="entry name" value="DUF2398"/>
    <property type="match status" value="1"/>
</dbReference>
<protein>
    <submittedName>
        <fullName evidence="2">Uncharacterized protein (TIGR02678 family)</fullName>
    </submittedName>
</protein>
<dbReference type="Proteomes" id="UP000321304">
    <property type="component" value="Unassembled WGS sequence"/>
</dbReference>
<dbReference type="STRING" id="1755647.AS156_35870"/>
<dbReference type="EMBL" id="VITY01000016">
    <property type="protein sequence ID" value="TWB89435.1"/>
    <property type="molecule type" value="Genomic_DNA"/>
</dbReference>
<organism evidence="2 3">
    <name type="scientific">Bradyrhizobium macuxiense</name>
    <dbReference type="NCBI Taxonomy" id="1755647"/>
    <lineage>
        <taxon>Bacteria</taxon>
        <taxon>Pseudomonadati</taxon>
        <taxon>Pseudomonadota</taxon>
        <taxon>Alphaproteobacteria</taxon>
        <taxon>Hyphomicrobiales</taxon>
        <taxon>Nitrobacteraceae</taxon>
        <taxon>Bradyrhizobium</taxon>
    </lineage>
</organism>
<name>A0A560L1Z9_9BRAD</name>
<accession>A0A560L1Z9</accession>
<proteinExistence type="predicted"/>
<evidence type="ECO:0000313" key="3">
    <source>
        <dbReference type="Proteomes" id="UP000321304"/>
    </source>
</evidence>
<dbReference type="NCBIfam" id="TIGR02678">
    <property type="entry name" value="TIGR02678 family protein"/>
    <property type="match status" value="1"/>
</dbReference>
<feature type="region of interest" description="Disordered" evidence="1">
    <location>
        <begin position="1"/>
        <end position="31"/>
    </location>
</feature>
<keyword evidence="3" id="KW-1185">Reference proteome</keyword>
<evidence type="ECO:0000313" key="2">
    <source>
        <dbReference type="EMBL" id="TWB89435.1"/>
    </source>
</evidence>
<gene>
    <name evidence="2" type="ORF">FBZ93_116152</name>
</gene>
<dbReference type="AlphaFoldDB" id="A0A560L1Z9"/>
<evidence type="ECO:0000256" key="1">
    <source>
        <dbReference type="SAM" id="MobiDB-lite"/>
    </source>
</evidence>